<keyword evidence="2" id="KW-0805">Transcription regulation</keyword>
<evidence type="ECO:0000256" key="3">
    <source>
        <dbReference type="ARBA" id="ARBA00023125"/>
    </source>
</evidence>
<keyword evidence="7" id="KW-1185">Reference proteome</keyword>
<dbReference type="OrthoDB" id="9803735at2"/>
<dbReference type="InterPro" id="IPR000847">
    <property type="entry name" value="LysR_HTH_N"/>
</dbReference>
<comment type="similarity">
    <text evidence="1">Belongs to the LysR transcriptional regulatory family.</text>
</comment>
<dbReference type="FunFam" id="1.10.10.10:FF:000001">
    <property type="entry name" value="LysR family transcriptional regulator"/>
    <property type="match status" value="1"/>
</dbReference>
<dbReference type="PROSITE" id="PS50931">
    <property type="entry name" value="HTH_LYSR"/>
    <property type="match status" value="1"/>
</dbReference>
<name>A0A323TCZ6_9BACI</name>
<dbReference type="InterPro" id="IPR005119">
    <property type="entry name" value="LysR_subst-bd"/>
</dbReference>
<organism evidence="6 7">
    <name type="scientific">Salipaludibacillus keqinensis</name>
    <dbReference type="NCBI Taxonomy" id="2045207"/>
    <lineage>
        <taxon>Bacteria</taxon>
        <taxon>Bacillati</taxon>
        <taxon>Bacillota</taxon>
        <taxon>Bacilli</taxon>
        <taxon>Bacillales</taxon>
        <taxon>Bacillaceae</taxon>
    </lineage>
</organism>
<dbReference type="PANTHER" id="PTHR30346">
    <property type="entry name" value="TRANSCRIPTIONAL DUAL REGULATOR HCAR-RELATED"/>
    <property type="match status" value="1"/>
</dbReference>
<feature type="domain" description="HTH lysR-type" evidence="5">
    <location>
        <begin position="1"/>
        <end position="58"/>
    </location>
</feature>
<dbReference type="PRINTS" id="PR00039">
    <property type="entry name" value="HTHLYSR"/>
</dbReference>
<dbReference type="RefSeq" id="WP_110610229.1">
    <property type="nucleotide sequence ID" value="NZ_PDOD01000003.1"/>
</dbReference>
<dbReference type="Proteomes" id="UP000248214">
    <property type="component" value="Unassembled WGS sequence"/>
</dbReference>
<evidence type="ECO:0000259" key="5">
    <source>
        <dbReference type="PROSITE" id="PS50931"/>
    </source>
</evidence>
<reference evidence="6 7" key="1">
    <citation type="submission" date="2017-10" db="EMBL/GenBank/DDBJ databases">
        <title>Bacillus sp. nov., a halophilic bacterium isolated from a Keqin Lake.</title>
        <authorList>
            <person name="Wang H."/>
        </authorList>
    </citation>
    <scope>NUCLEOTIDE SEQUENCE [LARGE SCALE GENOMIC DNA]</scope>
    <source>
        <strain evidence="6 7">KQ-12</strain>
    </source>
</reference>
<evidence type="ECO:0000256" key="4">
    <source>
        <dbReference type="ARBA" id="ARBA00023163"/>
    </source>
</evidence>
<dbReference type="GO" id="GO:0032993">
    <property type="term" value="C:protein-DNA complex"/>
    <property type="evidence" value="ECO:0007669"/>
    <property type="project" value="TreeGrafter"/>
</dbReference>
<evidence type="ECO:0000313" key="6">
    <source>
        <dbReference type="EMBL" id="PYZ92680.1"/>
    </source>
</evidence>
<sequence>MNLHALRYFLEVADSLNFSKAAKKLHISQPGLSQQIAMLEDHFNFKLLVRTTRNVRLTKEGKFLYEHLLPSFENIEKTLQEIEHSGNIPQTKINIAAVPSAASNWIPHLLNQLKQSFGEMEFYIQETSSAHVIDLVKNREYDIGLFRTPTSIRQTQEDNLKILEFSRHKVQLVLSSNHPLASCDSVNLYDLKDETFLHYDPEKSPSLHSTLEHACLTAGFIPKTLGIGPELLTIANLISHDIGVTLMPTDMIDLLPSHQIQGVDIKNQNLHSSISVVWNNNSYIPPLTLFALETFKKIADEAGINKEQLFEE</sequence>
<dbReference type="GO" id="GO:0003677">
    <property type="term" value="F:DNA binding"/>
    <property type="evidence" value="ECO:0007669"/>
    <property type="project" value="UniProtKB-KW"/>
</dbReference>
<evidence type="ECO:0000313" key="7">
    <source>
        <dbReference type="Proteomes" id="UP000248214"/>
    </source>
</evidence>
<dbReference type="GO" id="GO:0003700">
    <property type="term" value="F:DNA-binding transcription factor activity"/>
    <property type="evidence" value="ECO:0007669"/>
    <property type="project" value="InterPro"/>
</dbReference>
<evidence type="ECO:0000256" key="2">
    <source>
        <dbReference type="ARBA" id="ARBA00023015"/>
    </source>
</evidence>
<accession>A0A323TCZ6</accession>
<proteinExistence type="inferred from homology"/>
<comment type="caution">
    <text evidence="6">The sequence shown here is derived from an EMBL/GenBank/DDBJ whole genome shotgun (WGS) entry which is preliminary data.</text>
</comment>
<gene>
    <name evidence="6" type="ORF">CR194_13545</name>
</gene>
<dbReference type="SUPFAM" id="SSF53850">
    <property type="entry name" value="Periplasmic binding protein-like II"/>
    <property type="match status" value="1"/>
</dbReference>
<dbReference type="Pfam" id="PF03466">
    <property type="entry name" value="LysR_substrate"/>
    <property type="match status" value="1"/>
</dbReference>
<dbReference type="PANTHER" id="PTHR30346:SF0">
    <property type="entry name" value="HCA OPERON TRANSCRIPTIONAL ACTIVATOR HCAR"/>
    <property type="match status" value="1"/>
</dbReference>
<protein>
    <submittedName>
        <fullName evidence="6">LysR family transcriptional regulator</fullName>
    </submittedName>
</protein>
<dbReference type="Gene3D" id="3.40.190.10">
    <property type="entry name" value="Periplasmic binding protein-like II"/>
    <property type="match status" value="2"/>
</dbReference>
<dbReference type="EMBL" id="PDOD01000003">
    <property type="protein sequence ID" value="PYZ92680.1"/>
    <property type="molecule type" value="Genomic_DNA"/>
</dbReference>
<keyword evidence="4" id="KW-0804">Transcription</keyword>
<dbReference type="CDD" id="cd08414">
    <property type="entry name" value="PBP2_LTTR_aromatics_like"/>
    <property type="match status" value="1"/>
</dbReference>
<dbReference type="InterPro" id="IPR036390">
    <property type="entry name" value="WH_DNA-bd_sf"/>
</dbReference>
<dbReference type="Gene3D" id="1.10.10.10">
    <property type="entry name" value="Winged helix-like DNA-binding domain superfamily/Winged helix DNA-binding domain"/>
    <property type="match status" value="1"/>
</dbReference>
<dbReference type="AlphaFoldDB" id="A0A323TCZ6"/>
<dbReference type="SUPFAM" id="SSF46785">
    <property type="entry name" value="Winged helix' DNA-binding domain"/>
    <property type="match status" value="1"/>
</dbReference>
<dbReference type="Pfam" id="PF00126">
    <property type="entry name" value="HTH_1"/>
    <property type="match status" value="1"/>
</dbReference>
<evidence type="ECO:0000256" key="1">
    <source>
        <dbReference type="ARBA" id="ARBA00009437"/>
    </source>
</evidence>
<keyword evidence="3" id="KW-0238">DNA-binding</keyword>
<dbReference type="InterPro" id="IPR036388">
    <property type="entry name" value="WH-like_DNA-bd_sf"/>
</dbReference>